<organism evidence="2 3">
    <name type="scientific">Dryococelus australis</name>
    <dbReference type="NCBI Taxonomy" id="614101"/>
    <lineage>
        <taxon>Eukaryota</taxon>
        <taxon>Metazoa</taxon>
        <taxon>Ecdysozoa</taxon>
        <taxon>Arthropoda</taxon>
        <taxon>Hexapoda</taxon>
        <taxon>Insecta</taxon>
        <taxon>Pterygota</taxon>
        <taxon>Neoptera</taxon>
        <taxon>Polyneoptera</taxon>
        <taxon>Phasmatodea</taxon>
        <taxon>Verophasmatodea</taxon>
        <taxon>Anareolatae</taxon>
        <taxon>Phasmatidae</taxon>
        <taxon>Eurycanthinae</taxon>
        <taxon>Dryococelus</taxon>
    </lineage>
</organism>
<dbReference type="InterPro" id="IPR015683">
    <property type="entry name" value="Ionotropic_Glu_rcpt"/>
</dbReference>
<dbReference type="Proteomes" id="UP001159363">
    <property type="component" value="Chromosome 16"/>
</dbReference>
<comment type="caution">
    <text evidence="2">The sequence shown here is derived from an EMBL/GenBank/DDBJ whole genome shotgun (WGS) entry which is preliminary data.</text>
</comment>
<dbReference type="EMBL" id="JARBHB010000017">
    <property type="protein sequence ID" value="KAJ8865965.1"/>
    <property type="molecule type" value="Genomic_DNA"/>
</dbReference>
<sequence>MTLVEGVSCQAVVLHKLASDAGVRMSFLDLDRGADLFNFFLRSSSMVTALLALPDDQARSVMGQVLETGSSKWIQLLIASPDPEDFLHGMYLPMDSRVLFLHLHADTLVVKEAYQVHQLGALLVHKLRVSPDELLSGFWTRRSDMHGFTLKATISNRNETDAVIMRITMTPGRFQVADFTYVYWKASVYAYLKWPTTSYVSDMRGFVAAMLATVVGATLMRCMTLWLLPERRVTKSSVAFDVLSAFCQQGVAGTQWFSRSSGCVVLVVTQLAGFLVFGIYSATLMSRLAVQDRIHSYEAFADLVNSTPYTVGFMRGDSSIEMTKSQLQKLNLHHYQLESKVEDIMERICEGNYIFVTDNSAFRREVTSYSADIASVVVGSSSLAFALKKNSPYLGAINNQLLKLLEIGYVTRLRKKWITAEPDAQQESESITMKHIAPCIVSLILGIATSAVCLLVEWRLGGENIWSRPRTGGLRI</sequence>
<keyword evidence="1" id="KW-0472">Membrane</keyword>
<keyword evidence="1" id="KW-1133">Transmembrane helix</keyword>
<evidence type="ECO:0008006" key="4">
    <source>
        <dbReference type="Google" id="ProtNLM"/>
    </source>
</evidence>
<name>A0ABQ9G0F3_9NEOP</name>
<evidence type="ECO:0000256" key="1">
    <source>
        <dbReference type="SAM" id="Phobius"/>
    </source>
</evidence>
<evidence type="ECO:0000313" key="2">
    <source>
        <dbReference type="EMBL" id="KAJ8865965.1"/>
    </source>
</evidence>
<feature type="transmembrane region" description="Helical" evidence="1">
    <location>
        <begin position="206"/>
        <end position="228"/>
    </location>
</feature>
<dbReference type="PANTHER" id="PTHR18966">
    <property type="entry name" value="IONOTROPIC GLUTAMATE RECEPTOR"/>
    <property type="match status" value="1"/>
</dbReference>
<proteinExistence type="predicted"/>
<gene>
    <name evidence="2" type="ORF">PR048_033489</name>
</gene>
<accession>A0ABQ9G0F3</accession>
<keyword evidence="1" id="KW-0812">Transmembrane</keyword>
<keyword evidence="3" id="KW-1185">Reference proteome</keyword>
<reference evidence="2 3" key="1">
    <citation type="submission" date="2023-02" db="EMBL/GenBank/DDBJ databases">
        <title>LHISI_Scaffold_Assembly.</title>
        <authorList>
            <person name="Stuart O.P."/>
            <person name="Cleave R."/>
            <person name="Magrath M.J.L."/>
            <person name="Mikheyev A.S."/>
        </authorList>
    </citation>
    <scope>NUCLEOTIDE SEQUENCE [LARGE SCALE GENOMIC DNA]</scope>
    <source>
        <strain evidence="2">Daus_M_001</strain>
        <tissue evidence="2">Leg muscle</tissue>
    </source>
</reference>
<evidence type="ECO:0000313" key="3">
    <source>
        <dbReference type="Proteomes" id="UP001159363"/>
    </source>
</evidence>
<dbReference type="SUPFAM" id="SSF53850">
    <property type="entry name" value="Periplasmic binding protein-like II"/>
    <property type="match status" value="1"/>
</dbReference>
<protein>
    <recommendedName>
        <fullName evidence="4">Ionotropic glutamate receptor C-terminal domain-containing protein</fullName>
    </recommendedName>
</protein>
<dbReference type="Gene3D" id="3.40.190.10">
    <property type="entry name" value="Periplasmic binding protein-like II"/>
    <property type="match status" value="2"/>
</dbReference>
<feature type="transmembrane region" description="Helical" evidence="1">
    <location>
        <begin position="264"/>
        <end position="285"/>
    </location>
</feature>